<dbReference type="InterPro" id="IPR009001">
    <property type="entry name" value="Transl_elong_EF1A/Init_IF2_C"/>
</dbReference>
<evidence type="ECO:0000256" key="4">
    <source>
        <dbReference type="ARBA" id="ARBA00023134"/>
    </source>
</evidence>
<sequence>MKDDFDFIAILKYRTFDEGGRSTPAKSGYRPELYFDFEKITTSGRQIFLGREWVCPGETIEAEITMLSPQFYENKLYEGLKFKFKEGSKTIGTGEILKIKNKNLKKDTLN</sequence>
<evidence type="ECO:0000256" key="2">
    <source>
        <dbReference type="ARBA" id="ARBA00022768"/>
    </source>
</evidence>
<keyword evidence="1" id="KW-0547">Nucleotide-binding</keyword>
<evidence type="ECO:0000313" key="7">
    <source>
        <dbReference type="Proteomes" id="UP000295313"/>
    </source>
</evidence>
<accession>A0A4R8IH49</accession>
<keyword evidence="3" id="KW-0648">Protein biosynthesis</keyword>
<proteinExistence type="predicted"/>
<dbReference type="Gene3D" id="2.40.30.10">
    <property type="entry name" value="Translation factors"/>
    <property type="match status" value="1"/>
</dbReference>
<evidence type="ECO:0000256" key="3">
    <source>
        <dbReference type="ARBA" id="ARBA00022917"/>
    </source>
</evidence>
<dbReference type="SUPFAM" id="SSF50465">
    <property type="entry name" value="EF-Tu/eEF-1alpha/eIF2-gamma C-terminal domain"/>
    <property type="match status" value="1"/>
</dbReference>
<name>A0A4R8IH49_9FLAO</name>
<organism evidence="6 7">
    <name type="scientific">Epilithonimonas xixisoli</name>
    <dbReference type="NCBI Taxonomy" id="1476462"/>
    <lineage>
        <taxon>Bacteria</taxon>
        <taxon>Pseudomonadati</taxon>
        <taxon>Bacteroidota</taxon>
        <taxon>Flavobacteriia</taxon>
        <taxon>Flavobacteriales</taxon>
        <taxon>Weeksellaceae</taxon>
        <taxon>Chryseobacterium group</taxon>
        <taxon>Epilithonimonas</taxon>
    </lineage>
</organism>
<keyword evidence="4" id="KW-0342">GTP-binding</keyword>
<comment type="caution">
    <text evidence="6">The sequence shown here is derived from an EMBL/GenBank/DDBJ whole genome shotgun (WGS) entry which is preliminary data.</text>
</comment>
<dbReference type="AlphaFoldDB" id="A0A4R8IH49"/>
<dbReference type="InterPro" id="IPR004160">
    <property type="entry name" value="Transl_elong_EFTu/EF1A_C"/>
</dbReference>
<keyword evidence="7" id="KW-1185">Reference proteome</keyword>
<dbReference type="OrthoDB" id="292264at2"/>
<gene>
    <name evidence="6" type="ORF">B0I22_2452</name>
</gene>
<evidence type="ECO:0000259" key="5">
    <source>
        <dbReference type="Pfam" id="PF03143"/>
    </source>
</evidence>
<dbReference type="RefSeq" id="WP_133944949.1">
    <property type="nucleotide sequence ID" value="NZ_SOEO01000002.1"/>
</dbReference>
<dbReference type="Pfam" id="PF03143">
    <property type="entry name" value="GTP_EFTU_D3"/>
    <property type="match status" value="1"/>
</dbReference>
<dbReference type="GO" id="GO:0003746">
    <property type="term" value="F:translation elongation factor activity"/>
    <property type="evidence" value="ECO:0007669"/>
    <property type="project" value="UniProtKB-KW"/>
</dbReference>
<evidence type="ECO:0000256" key="1">
    <source>
        <dbReference type="ARBA" id="ARBA00022741"/>
    </source>
</evidence>
<dbReference type="EMBL" id="SOEO01000002">
    <property type="protein sequence ID" value="TDX84814.1"/>
    <property type="molecule type" value="Genomic_DNA"/>
</dbReference>
<feature type="domain" description="Translation elongation factor EFTu/EF1A C-terminal" evidence="5">
    <location>
        <begin position="15"/>
        <end position="99"/>
    </location>
</feature>
<protein>
    <submittedName>
        <fullName evidence="6">Elongation factor Tu-like protein</fullName>
    </submittedName>
</protein>
<evidence type="ECO:0000313" key="6">
    <source>
        <dbReference type="EMBL" id="TDX84814.1"/>
    </source>
</evidence>
<dbReference type="Proteomes" id="UP000295313">
    <property type="component" value="Unassembled WGS sequence"/>
</dbReference>
<keyword evidence="2 6" id="KW-0251">Elongation factor</keyword>
<dbReference type="GO" id="GO:0005525">
    <property type="term" value="F:GTP binding"/>
    <property type="evidence" value="ECO:0007669"/>
    <property type="project" value="UniProtKB-KW"/>
</dbReference>
<reference evidence="6 7" key="1">
    <citation type="submission" date="2019-03" db="EMBL/GenBank/DDBJ databases">
        <title>Genomic Encyclopedia of Type Strains, Phase III (KMG-III): the genomes of soil and plant-associated and newly described type strains.</title>
        <authorList>
            <person name="Whitman W."/>
        </authorList>
    </citation>
    <scope>NUCLEOTIDE SEQUENCE [LARGE SCALE GENOMIC DNA]</scope>
    <source>
        <strain evidence="6 7">CGMCC 1.12802</strain>
    </source>
</reference>